<dbReference type="PANTHER" id="PTHR30011:SF16">
    <property type="entry name" value="C2H2 FINGER DOMAIN TRANSCRIPTION FACTOR (EUROFUNG)-RELATED"/>
    <property type="match status" value="1"/>
</dbReference>
<organism evidence="7 8">
    <name type="scientific">Aquamicrobium soli</name>
    <dbReference type="NCBI Taxonomy" id="1811518"/>
    <lineage>
        <taxon>Bacteria</taxon>
        <taxon>Pseudomonadati</taxon>
        <taxon>Pseudomonadota</taxon>
        <taxon>Alphaproteobacteria</taxon>
        <taxon>Hyphomicrobiales</taxon>
        <taxon>Phyllobacteriaceae</taxon>
        <taxon>Aquamicrobium</taxon>
    </lineage>
</organism>
<evidence type="ECO:0000256" key="2">
    <source>
        <dbReference type="ARBA" id="ARBA00022643"/>
    </source>
</evidence>
<dbReference type="SUPFAM" id="SSF51679">
    <property type="entry name" value="Bacterial luciferase-like"/>
    <property type="match status" value="1"/>
</dbReference>
<evidence type="ECO:0000313" key="8">
    <source>
        <dbReference type="Proteomes" id="UP001595583"/>
    </source>
</evidence>
<protein>
    <submittedName>
        <fullName evidence="7">LLM class flavin-dependent oxidoreductase</fullName>
        <ecNumber evidence="7">1.-.-.-</ecNumber>
    </submittedName>
</protein>
<comment type="similarity">
    <text evidence="5">Belongs to the NtaA/SnaA/DszA monooxygenase family.</text>
</comment>
<dbReference type="RefSeq" id="WP_378220025.1">
    <property type="nucleotide sequence ID" value="NZ_JBHRTK010000010.1"/>
</dbReference>
<dbReference type="InterPro" id="IPR036661">
    <property type="entry name" value="Luciferase-like_sf"/>
</dbReference>
<evidence type="ECO:0000256" key="4">
    <source>
        <dbReference type="ARBA" id="ARBA00023033"/>
    </source>
</evidence>
<keyword evidence="1" id="KW-0285">Flavoprotein</keyword>
<evidence type="ECO:0000259" key="6">
    <source>
        <dbReference type="Pfam" id="PF00296"/>
    </source>
</evidence>
<dbReference type="PIRSF" id="PIRSF000337">
    <property type="entry name" value="NTA_MOA"/>
    <property type="match status" value="1"/>
</dbReference>
<dbReference type="InterPro" id="IPR051260">
    <property type="entry name" value="Diverse_substr_monoxygenases"/>
</dbReference>
<gene>
    <name evidence="7" type="ORF">ACFOHJ_08315</name>
</gene>
<dbReference type="Proteomes" id="UP001595583">
    <property type="component" value="Unassembled WGS sequence"/>
</dbReference>
<evidence type="ECO:0000256" key="5">
    <source>
        <dbReference type="ARBA" id="ARBA00033748"/>
    </source>
</evidence>
<dbReference type="GO" id="GO:0016491">
    <property type="term" value="F:oxidoreductase activity"/>
    <property type="evidence" value="ECO:0007669"/>
    <property type="project" value="UniProtKB-KW"/>
</dbReference>
<proteinExistence type="inferred from homology"/>
<dbReference type="CDD" id="cd01095">
    <property type="entry name" value="Nitrilotriacetate_monoxgenase"/>
    <property type="match status" value="1"/>
</dbReference>
<dbReference type="NCBIfam" id="TIGR03860">
    <property type="entry name" value="FMN_nitrolo"/>
    <property type="match status" value="1"/>
</dbReference>
<feature type="domain" description="Luciferase-like" evidence="6">
    <location>
        <begin position="20"/>
        <end position="381"/>
    </location>
</feature>
<dbReference type="EC" id="1.-.-.-" evidence="7"/>
<evidence type="ECO:0000313" key="7">
    <source>
        <dbReference type="EMBL" id="MFC3206209.1"/>
    </source>
</evidence>
<keyword evidence="3 7" id="KW-0560">Oxidoreductase</keyword>
<evidence type="ECO:0000256" key="3">
    <source>
        <dbReference type="ARBA" id="ARBA00023002"/>
    </source>
</evidence>
<keyword evidence="2" id="KW-0288">FMN</keyword>
<dbReference type="Gene3D" id="3.20.20.30">
    <property type="entry name" value="Luciferase-like domain"/>
    <property type="match status" value="1"/>
</dbReference>
<dbReference type="Pfam" id="PF00296">
    <property type="entry name" value="Bac_luciferase"/>
    <property type="match status" value="1"/>
</dbReference>
<comment type="caution">
    <text evidence="7">The sequence shown here is derived from an EMBL/GenBank/DDBJ whole genome shotgun (WGS) entry which is preliminary data.</text>
</comment>
<evidence type="ECO:0000256" key="1">
    <source>
        <dbReference type="ARBA" id="ARBA00022630"/>
    </source>
</evidence>
<keyword evidence="8" id="KW-1185">Reference proteome</keyword>
<dbReference type="PANTHER" id="PTHR30011">
    <property type="entry name" value="ALKANESULFONATE MONOOXYGENASE-RELATED"/>
    <property type="match status" value="1"/>
</dbReference>
<keyword evidence="4" id="KW-0503">Monooxygenase</keyword>
<dbReference type="InterPro" id="IPR011251">
    <property type="entry name" value="Luciferase-like_dom"/>
</dbReference>
<reference evidence="8" key="1">
    <citation type="journal article" date="2019" name="Int. J. Syst. Evol. Microbiol.">
        <title>The Global Catalogue of Microorganisms (GCM) 10K type strain sequencing project: providing services to taxonomists for standard genome sequencing and annotation.</title>
        <authorList>
            <consortium name="The Broad Institute Genomics Platform"/>
            <consortium name="The Broad Institute Genome Sequencing Center for Infectious Disease"/>
            <person name="Wu L."/>
            <person name="Ma J."/>
        </authorList>
    </citation>
    <scope>NUCLEOTIDE SEQUENCE [LARGE SCALE GENOMIC DNA]</scope>
    <source>
        <strain evidence="8">KCTC 52165</strain>
    </source>
</reference>
<sequence>MKLGAFLMAPGHHPASWRHPSAAADLGANFKEYVKLAKAAESAKFDLLFLDDTVAVKDTSKDVGARLSRSAFFEPFTLLSGLAAVTERIGLVGTVSTTFNEPYNLARKFASLDLISSGRAGWNVVTSNNEEEAANFSSQKHLAHEKRYERAEEFMDVVLGLWHSFEDDAFLYDKSSGIYFQHDKMHVLDHSGQHYSVRGPLNVARSPQGHTVVVQAGASEPGRELAARTAEIVFAAQNSMEEARAFYSDMKGRVAKYGRTEDDMLILPGVLPIPGRTRAEAEDKFAELQQLIDLKVAISQLSHMIGNFDLSAFPPDGPLPEIPEANGNKSRQQLLVGMARRENLSIAELARRTAGGRGHWLVVGTASDIADQMEERFKGGAADGFNVLPATLPGGLEDFISMVVPELQRRGLFRTDYEGATLREHLGLKRPIAPWRQ</sequence>
<name>A0ABV7K7B2_9HYPH</name>
<accession>A0ABV7K7B2</accession>
<dbReference type="EMBL" id="JBHRTK010000010">
    <property type="protein sequence ID" value="MFC3206209.1"/>
    <property type="molecule type" value="Genomic_DNA"/>
</dbReference>
<dbReference type="InterPro" id="IPR016215">
    <property type="entry name" value="NTA_MOA"/>
</dbReference>